<dbReference type="EMBL" id="JBHRSM010000052">
    <property type="protein sequence ID" value="MFC3088309.1"/>
    <property type="molecule type" value="Genomic_DNA"/>
</dbReference>
<dbReference type="PROSITE" id="PS00550">
    <property type="entry name" value="HEMERYTHRINS"/>
    <property type="match status" value="1"/>
</dbReference>
<dbReference type="InterPro" id="IPR035938">
    <property type="entry name" value="Hemerythrin-like_sf"/>
</dbReference>
<evidence type="ECO:0000256" key="2">
    <source>
        <dbReference type="ARBA" id="ARBA00022621"/>
    </source>
</evidence>
<protein>
    <submittedName>
        <fullName evidence="6">Bacteriohemerythrin</fullName>
    </submittedName>
</protein>
<dbReference type="InterPro" id="IPR016131">
    <property type="entry name" value="Haemerythrin_Fe_BS"/>
</dbReference>
<dbReference type="SUPFAM" id="SSF47188">
    <property type="entry name" value="Hemerythrin-like"/>
    <property type="match status" value="1"/>
</dbReference>
<keyword evidence="2" id="KW-0561">Oxygen transport</keyword>
<keyword evidence="3" id="KW-0479">Metal-binding</keyword>
<dbReference type="Gene3D" id="1.20.120.50">
    <property type="entry name" value="Hemerythrin-like"/>
    <property type="match status" value="1"/>
</dbReference>
<dbReference type="CDD" id="cd12107">
    <property type="entry name" value="Hemerythrin"/>
    <property type="match status" value="1"/>
</dbReference>
<evidence type="ECO:0000313" key="7">
    <source>
        <dbReference type="Proteomes" id="UP001595445"/>
    </source>
</evidence>
<keyword evidence="4" id="KW-0408">Iron</keyword>
<evidence type="ECO:0000313" key="6">
    <source>
        <dbReference type="EMBL" id="MFC3088309.1"/>
    </source>
</evidence>
<dbReference type="Proteomes" id="UP001595445">
    <property type="component" value="Unassembled WGS sequence"/>
</dbReference>
<proteinExistence type="inferred from homology"/>
<comment type="similarity">
    <text evidence="1">Belongs to the hemerythrin family.</text>
</comment>
<dbReference type="NCBIfam" id="NF033749">
    <property type="entry name" value="bact_hemeryth"/>
    <property type="match status" value="1"/>
</dbReference>
<dbReference type="RefSeq" id="WP_197646239.1">
    <property type="nucleotide sequence ID" value="NZ_JAEACP010000017.1"/>
</dbReference>
<keyword evidence="7" id="KW-1185">Reference proteome</keyword>
<keyword evidence="2" id="KW-0813">Transport</keyword>
<evidence type="ECO:0000256" key="1">
    <source>
        <dbReference type="ARBA" id="ARBA00010587"/>
    </source>
</evidence>
<evidence type="ECO:0000256" key="3">
    <source>
        <dbReference type="ARBA" id="ARBA00022723"/>
    </source>
</evidence>
<dbReference type="InterPro" id="IPR050669">
    <property type="entry name" value="Hemerythrin"/>
</dbReference>
<name>A0ABV7E0R8_9RHOB</name>
<dbReference type="NCBIfam" id="TIGR02481">
    <property type="entry name" value="hemeryth_dom"/>
    <property type="match status" value="1"/>
</dbReference>
<sequence>MSPIAWKPEFSVGDPAVDHEHRELVDLVNIAAGAILDGRPGADVDRSLGDLFQAISAHFAQEENQMRRAHYDQLTPHKTDHERLLDSLRDIMDGVGIGRTDTAERLTKVLEAWFTDHFKTHDSRLHHRLGPHGH</sequence>
<dbReference type="Pfam" id="PF01814">
    <property type="entry name" value="Hemerythrin"/>
    <property type="match status" value="1"/>
</dbReference>
<evidence type="ECO:0000256" key="4">
    <source>
        <dbReference type="ARBA" id="ARBA00023004"/>
    </source>
</evidence>
<dbReference type="InterPro" id="IPR012827">
    <property type="entry name" value="Hemerythrin_metal-bd"/>
</dbReference>
<dbReference type="PANTHER" id="PTHR37164">
    <property type="entry name" value="BACTERIOHEMERYTHRIN"/>
    <property type="match status" value="1"/>
</dbReference>
<accession>A0ABV7E0R8</accession>
<dbReference type="InterPro" id="IPR012312">
    <property type="entry name" value="Hemerythrin-like"/>
</dbReference>
<gene>
    <name evidence="6" type="ORF">ACFOD6_19900</name>
</gene>
<organism evidence="6 7">
    <name type="scientific">Tabrizicola soli</name>
    <dbReference type="NCBI Taxonomy" id="2185115"/>
    <lineage>
        <taxon>Bacteria</taxon>
        <taxon>Pseudomonadati</taxon>
        <taxon>Pseudomonadota</taxon>
        <taxon>Alphaproteobacteria</taxon>
        <taxon>Rhodobacterales</taxon>
        <taxon>Paracoccaceae</taxon>
        <taxon>Tabrizicola</taxon>
    </lineage>
</organism>
<feature type="domain" description="Hemerythrin-like" evidence="5">
    <location>
        <begin position="16"/>
        <end position="126"/>
    </location>
</feature>
<evidence type="ECO:0000259" key="5">
    <source>
        <dbReference type="Pfam" id="PF01814"/>
    </source>
</evidence>
<reference evidence="7" key="1">
    <citation type="journal article" date="2019" name="Int. J. Syst. Evol. Microbiol.">
        <title>The Global Catalogue of Microorganisms (GCM) 10K type strain sequencing project: providing services to taxonomists for standard genome sequencing and annotation.</title>
        <authorList>
            <consortium name="The Broad Institute Genomics Platform"/>
            <consortium name="The Broad Institute Genome Sequencing Center for Infectious Disease"/>
            <person name="Wu L."/>
            <person name="Ma J."/>
        </authorList>
    </citation>
    <scope>NUCLEOTIDE SEQUENCE [LARGE SCALE GENOMIC DNA]</scope>
    <source>
        <strain evidence="7">KCTC 62102</strain>
    </source>
</reference>
<comment type="caution">
    <text evidence="6">The sequence shown here is derived from an EMBL/GenBank/DDBJ whole genome shotgun (WGS) entry which is preliminary data.</text>
</comment>
<dbReference type="PANTHER" id="PTHR37164:SF1">
    <property type="entry name" value="BACTERIOHEMERYTHRIN"/>
    <property type="match status" value="1"/>
</dbReference>